<gene>
    <name evidence="1" type="ORF">PoB_007232700</name>
</gene>
<dbReference type="AlphaFoldDB" id="A0AAV4DNF6"/>
<accession>A0AAV4DNF6</accession>
<proteinExistence type="predicted"/>
<reference evidence="1 2" key="1">
    <citation type="journal article" date="2021" name="Elife">
        <title>Chloroplast acquisition without the gene transfer in kleptoplastic sea slugs, Plakobranchus ocellatus.</title>
        <authorList>
            <person name="Maeda T."/>
            <person name="Takahashi S."/>
            <person name="Yoshida T."/>
            <person name="Shimamura S."/>
            <person name="Takaki Y."/>
            <person name="Nagai Y."/>
            <person name="Toyoda A."/>
            <person name="Suzuki Y."/>
            <person name="Arimoto A."/>
            <person name="Ishii H."/>
            <person name="Satoh N."/>
            <person name="Nishiyama T."/>
            <person name="Hasebe M."/>
            <person name="Maruyama T."/>
            <person name="Minagawa J."/>
            <person name="Obokata J."/>
            <person name="Shigenobu S."/>
        </authorList>
    </citation>
    <scope>NUCLEOTIDE SEQUENCE [LARGE SCALE GENOMIC DNA]</scope>
</reference>
<name>A0AAV4DNF6_9GAST</name>
<sequence length="102" mass="11293">MRSAWTLLSRVQAPPPVPWPDGGSESLRSPCYGLAIYKKTPQIFARTKLTGLGDALRGFQRRKHIICGDVPNQSHKPARACSTNRGSFINTHVFHSSSMLCK</sequence>
<comment type="caution">
    <text evidence="1">The sequence shown here is derived from an EMBL/GenBank/DDBJ whole genome shotgun (WGS) entry which is preliminary data.</text>
</comment>
<dbReference type="EMBL" id="BLXT01008083">
    <property type="protein sequence ID" value="GFO45822.1"/>
    <property type="molecule type" value="Genomic_DNA"/>
</dbReference>
<organism evidence="1 2">
    <name type="scientific">Plakobranchus ocellatus</name>
    <dbReference type="NCBI Taxonomy" id="259542"/>
    <lineage>
        <taxon>Eukaryota</taxon>
        <taxon>Metazoa</taxon>
        <taxon>Spiralia</taxon>
        <taxon>Lophotrochozoa</taxon>
        <taxon>Mollusca</taxon>
        <taxon>Gastropoda</taxon>
        <taxon>Heterobranchia</taxon>
        <taxon>Euthyneura</taxon>
        <taxon>Panpulmonata</taxon>
        <taxon>Sacoglossa</taxon>
        <taxon>Placobranchoidea</taxon>
        <taxon>Plakobranchidae</taxon>
        <taxon>Plakobranchus</taxon>
    </lineage>
</organism>
<dbReference type="Proteomes" id="UP000735302">
    <property type="component" value="Unassembled WGS sequence"/>
</dbReference>
<keyword evidence="2" id="KW-1185">Reference proteome</keyword>
<evidence type="ECO:0000313" key="1">
    <source>
        <dbReference type="EMBL" id="GFO45822.1"/>
    </source>
</evidence>
<evidence type="ECO:0000313" key="2">
    <source>
        <dbReference type="Proteomes" id="UP000735302"/>
    </source>
</evidence>
<protein>
    <submittedName>
        <fullName evidence="1">Uncharacterized protein</fullName>
    </submittedName>
</protein>